<dbReference type="SMART" id="SM00860">
    <property type="entry name" value="SMI1_KNR4"/>
    <property type="match status" value="1"/>
</dbReference>
<dbReference type="InterPro" id="IPR037883">
    <property type="entry name" value="Knr4/Smi1-like_sf"/>
</dbReference>
<dbReference type="SUPFAM" id="SSF160631">
    <property type="entry name" value="SMI1/KNR4-like"/>
    <property type="match status" value="1"/>
</dbReference>
<sequence length="155" mass="18035">MTIKDIINRIKTDKTRLGITLYAPASSSDIVKFEEILHITLPDDIKTFYSFSNGFESDEDMFRIIPLEEIVDNIKDRNSFTESNGDFHIAEYMIYCDTWTLHVDSNDSSQYKIYNKTLNTIVLTNSFSEFLNVFLNKGVFDGLYSWRENLANKTK</sequence>
<dbReference type="Gene3D" id="3.40.1580.10">
    <property type="entry name" value="SMI1/KNR4-like"/>
    <property type="match status" value="1"/>
</dbReference>
<organism evidence="2 3">
    <name type="scientific">Niastella soli</name>
    <dbReference type="NCBI Taxonomy" id="2821487"/>
    <lineage>
        <taxon>Bacteria</taxon>
        <taxon>Pseudomonadati</taxon>
        <taxon>Bacteroidota</taxon>
        <taxon>Chitinophagia</taxon>
        <taxon>Chitinophagales</taxon>
        <taxon>Chitinophagaceae</taxon>
        <taxon>Niastella</taxon>
    </lineage>
</organism>
<feature type="domain" description="Knr4/Smi1-like" evidence="1">
    <location>
        <begin position="24"/>
        <end position="133"/>
    </location>
</feature>
<accession>A0ABS3YYV1</accession>
<name>A0ABS3YYV1_9BACT</name>
<dbReference type="RefSeq" id="WP_209141160.1">
    <property type="nucleotide sequence ID" value="NZ_JAGHKO010000005.1"/>
</dbReference>
<dbReference type="Proteomes" id="UP000677244">
    <property type="component" value="Unassembled WGS sequence"/>
</dbReference>
<reference evidence="2 3" key="1">
    <citation type="submission" date="2021-03" db="EMBL/GenBank/DDBJ databases">
        <title>Assistant Professor.</title>
        <authorList>
            <person name="Huq M.A."/>
        </authorList>
    </citation>
    <scope>NUCLEOTIDE SEQUENCE [LARGE SCALE GENOMIC DNA]</scope>
    <source>
        <strain evidence="2 3">MAH-29</strain>
    </source>
</reference>
<evidence type="ECO:0000313" key="3">
    <source>
        <dbReference type="Proteomes" id="UP000677244"/>
    </source>
</evidence>
<gene>
    <name evidence="2" type="ORF">J7I42_22645</name>
</gene>
<evidence type="ECO:0000313" key="2">
    <source>
        <dbReference type="EMBL" id="MBO9203107.1"/>
    </source>
</evidence>
<comment type="caution">
    <text evidence="2">The sequence shown here is derived from an EMBL/GenBank/DDBJ whole genome shotgun (WGS) entry which is preliminary data.</text>
</comment>
<protein>
    <submittedName>
        <fullName evidence="2">SMI1/KNR4 family protein</fullName>
    </submittedName>
</protein>
<keyword evidence="3" id="KW-1185">Reference proteome</keyword>
<dbReference type="InterPro" id="IPR018958">
    <property type="entry name" value="Knr4/Smi1-like_dom"/>
</dbReference>
<dbReference type="EMBL" id="JAGHKO010000005">
    <property type="protein sequence ID" value="MBO9203107.1"/>
    <property type="molecule type" value="Genomic_DNA"/>
</dbReference>
<proteinExistence type="predicted"/>
<dbReference type="Pfam" id="PF09346">
    <property type="entry name" value="SMI1_KNR4"/>
    <property type="match status" value="1"/>
</dbReference>
<evidence type="ECO:0000259" key="1">
    <source>
        <dbReference type="SMART" id="SM00860"/>
    </source>
</evidence>